<reference evidence="3" key="1">
    <citation type="submission" date="2021-05" db="EMBL/GenBank/DDBJ databases">
        <title>Complete genome sequence of the cellulolytic planctomycete Telmatocola sphagniphila SP2T and characterization of the first cellulase from planctomycetes.</title>
        <authorList>
            <person name="Rakitin A.L."/>
            <person name="Beletsky A.V."/>
            <person name="Naumoff D.G."/>
            <person name="Kulichevskaya I.S."/>
            <person name="Mardanov A.V."/>
            <person name="Ravin N.V."/>
            <person name="Dedysh S.N."/>
        </authorList>
    </citation>
    <scope>NUCLEOTIDE SEQUENCE</scope>
    <source>
        <strain evidence="3">SP2T</strain>
    </source>
</reference>
<name>A0A8E6B3I3_9BACT</name>
<evidence type="ECO:0000256" key="1">
    <source>
        <dbReference type="SAM" id="Phobius"/>
    </source>
</evidence>
<keyword evidence="3" id="KW-0378">Hydrolase</keyword>
<dbReference type="PANTHER" id="PTHR43358:SF4">
    <property type="entry name" value="ALPHA_BETA HYDROLASE FOLD-1 DOMAIN-CONTAINING PROTEIN"/>
    <property type="match status" value="1"/>
</dbReference>
<dbReference type="InterPro" id="IPR029058">
    <property type="entry name" value="AB_hydrolase_fold"/>
</dbReference>
<keyword evidence="4" id="KW-1185">Reference proteome</keyword>
<evidence type="ECO:0000313" key="4">
    <source>
        <dbReference type="Proteomes" id="UP000676194"/>
    </source>
</evidence>
<sequence length="339" mass="38195">MSLVWLGIIIVFAPPAVAFLLVMAMFYYVKTKFEGKLLRIFQEKPLFIIPRGDRIDRAEQVNIPTQDGGNLCGCYLKSEAPERKGVILFGLEYGSNRWSCLPYCEELLKNGYDVFAFEPRGQGESSAIANYKPLQWLTRYELEDTLLAIEYLQARPDADPNGIGFFGISKGGSAGLMAASQHAYIRCVVTDGAFATVGTMIPYIRKFANIYSNNDMLKDLLPDWFFSMFAKSGVRQLGKVLQVEYMHIEPAMKKLKRPLMMIHGEKDTYIRVSMAEDLYRRAAQPKKFWVVPGAKHNQALNVAGAEYRENVKAFFDYHLAGIEPGSKPVSVDLPDNVSL</sequence>
<keyword evidence="1" id="KW-1133">Transmembrane helix</keyword>
<dbReference type="RefSeq" id="WP_213495154.1">
    <property type="nucleotide sequence ID" value="NZ_CP074694.1"/>
</dbReference>
<dbReference type="Gene3D" id="3.40.50.1820">
    <property type="entry name" value="alpha/beta hydrolase"/>
    <property type="match status" value="1"/>
</dbReference>
<feature type="domain" description="Peptidase S9 prolyl oligopeptidase catalytic" evidence="2">
    <location>
        <begin position="108"/>
        <end position="319"/>
    </location>
</feature>
<feature type="transmembrane region" description="Helical" evidence="1">
    <location>
        <begin position="6"/>
        <end position="29"/>
    </location>
</feature>
<evidence type="ECO:0000259" key="2">
    <source>
        <dbReference type="Pfam" id="PF00326"/>
    </source>
</evidence>
<dbReference type="AlphaFoldDB" id="A0A8E6B3I3"/>
<organism evidence="3 4">
    <name type="scientific">Telmatocola sphagniphila</name>
    <dbReference type="NCBI Taxonomy" id="1123043"/>
    <lineage>
        <taxon>Bacteria</taxon>
        <taxon>Pseudomonadati</taxon>
        <taxon>Planctomycetota</taxon>
        <taxon>Planctomycetia</taxon>
        <taxon>Gemmatales</taxon>
        <taxon>Gemmataceae</taxon>
    </lineage>
</organism>
<dbReference type="InterPro" id="IPR001375">
    <property type="entry name" value="Peptidase_S9_cat"/>
</dbReference>
<dbReference type="SUPFAM" id="SSF53474">
    <property type="entry name" value="alpha/beta-Hydrolases"/>
    <property type="match status" value="1"/>
</dbReference>
<dbReference type="Pfam" id="PF00326">
    <property type="entry name" value="Peptidase_S9"/>
    <property type="match status" value="1"/>
</dbReference>
<dbReference type="EMBL" id="CP074694">
    <property type="protein sequence ID" value="QVL31273.1"/>
    <property type="molecule type" value="Genomic_DNA"/>
</dbReference>
<dbReference type="KEGG" id="tsph:KIH39_20860"/>
<dbReference type="Proteomes" id="UP000676194">
    <property type="component" value="Chromosome"/>
</dbReference>
<keyword evidence="1" id="KW-0812">Transmembrane</keyword>
<keyword evidence="1" id="KW-0472">Membrane</keyword>
<gene>
    <name evidence="3" type="ORF">KIH39_20860</name>
</gene>
<accession>A0A8E6B3I3</accession>
<protein>
    <submittedName>
        <fullName evidence="3">Alpha/beta fold hydrolase</fullName>
    </submittedName>
</protein>
<dbReference type="PANTHER" id="PTHR43358">
    <property type="entry name" value="ALPHA/BETA-HYDROLASE"/>
    <property type="match status" value="1"/>
</dbReference>
<dbReference type="InterPro" id="IPR052920">
    <property type="entry name" value="DNA-binding_regulatory"/>
</dbReference>
<proteinExistence type="predicted"/>
<evidence type="ECO:0000313" key="3">
    <source>
        <dbReference type="EMBL" id="QVL31273.1"/>
    </source>
</evidence>
<dbReference type="GO" id="GO:0016787">
    <property type="term" value="F:hydrolase activity"/>
    <property type="evidence" value="ECO:0007669"/>
    <property type="project" value="UniProtKB-KW"/>
</dbReference>